<protein>
    <recommendedName>
        <fullName evidence="1">CS domain-containing protein</fullName>
    </recommendedName>
</protein>
<dbReference type="SUPFAM" id="SSF49764">
    <property type="entry name" value="HSP20-like chaperones"/>
    <property type="match status" value="1"/>
</dbReference>
<name>A0ABP0GFX4_CLALP</name>
<proteinExistence type="predicted"/>
<dbReference type="PANTHER" id="PTHR12356:SF18">
    <property type="entry name" value="NUDC DOMAIN-CONTAINING PROTEIN 2"/>
    <property type="match status" value="1"/>
</dbReference>
<dbReference type="EMBL" id="CAWYQH010000119">
    <property type="protein sequence ID" value="CAK8690683.1"/>
    <property type="molecule type" value="Genomic_DNA"/>
</dbReference>
<dbReference type="Pfam" id="PF04969">
    <property type="entry name" value="CS"/>
    <property type="match status" value="1"/>
</dbReference>
<evidence type="ECO:0000259" key="1">
    <source>
        <dbReference type="PROSITE" id="PS51203"/>
    </source>
</evidence>
<dbReference type="PANTHER" id="PTHR12356">
    <property type="entry name" value="NUCLEAR MOVEMENT PROTEIN NUDC"/>
    <property type="match status" value="1"/>
</dbReference>
<dbReference type="PROSITE" id="PS51203">
    <property type="entry name" value="CS"/>
    <property type="match status" value="1"/>
</dbReference>
<dbReference type="InterPro" id="IPR037898">
    <property type="entry name" value="NudC_fam"/>
</dbReference>
<gene>
    <name evidence="2" type="ORF">CVLEPA_LOCUS23268</name>
</gene>
<sequence>MSSHFDEKSGVVNCVTDWGQWYQTAEEIILEINTHSNIRGRDVSVKITPTHISCFIKKEEVLDGDLTHSIIIDESTWSVEDNKLVRILLTKSLRKEGACWKSLFADGRFAPDEWTFDQMQRKVTLEKYQVDHPGFDFSSATISGNYISGGAQS</sequence>
<accession>A0ABP0GFX4</accession>
<dbReference type="Gene3D" id="1.20.5.740">
    <property type="entry name" value="Single helix bin"/>
    <property type="match status" value="1"/>
</dbReference>
<dbReference type="InterPro" id="IPR007052">
    <property type="entry name" value="CS_dom"/>
</dbReference>
<dbReference type="Proteomes" id="UP001642483">
    <property type="component" value="Unassembled WGS sequence"/>
</dbReference>
<evidence type="ECO:0000313" key="3">
    <source>
        <dbReference type="Proteomes" id="UP001642483"/>
    </source>
</evidence>
<dbReference type="Gene3D" id="2.60.40.790">
    <property type="match status" value="1"/>
</dbReference>
<dbReference type="InterPro" id="IPR008978">
    <property type="entry name" value="HSP20-like_chaperone"/>
</dbReference>
<comment type="caution">
    <text evidence="2">The sequence shown here is derived from an EMBL/GenBank/DDBJ whole genome shotgun (WGS) entry which is preliminary data.</text>
</comment>
<organism evidence="2 3">
    <name type="scientific">Clavelina lepadiformis</name>
    <name type="common">Light-bulb sea squirt</name>
    <name type="synonym">Ascidia lepadiformis</name>
    <dbReference type="NCBI Taxonomy" id="159417"/>
    <lineage>
        <taxon>Eukaryota</taxon>
        <taxon>Metazoa</taxon>
        <taxon>Chordata</taxon>
        <taxon>Tunicata</taxon>
        <taxon>Ascidiacea</taxon>
        <taxon>Aplousobranchia</taxon>
        <taxon>Clavelinidae</taxon>
        <taxon>Clavelina</taxon>
    </lineage>
</organism>
<keyword evidence="3" id="KW-1185">Reference proteome</keyword>
<reference evidence="2 3" key="1">
    <citation type="submission" date="2024-02" db="EMBL/GenBank/DDBJ databases">
        <authorList>
            <person name="Daric V."/>
            <person name="Darras S."/>
        </authorList>
    </citation>
    <scope>NUCLEOTIDE SEQUENCE [LARGE SCALE GENOMIC DNA]</scope>
</reference>
<feature type="domain" description="CS" evidence="1">
    <location>
        <begin position="14"/>
        <end position="104"/>
    </location>
</feature>
<evidence type="ECO:0000313" key="2">
    <source>
        <dbReference type="EMBL" id="CAK8690683.1"/>
    </source>
</evidence>